<dbReference type="PROSITE" id="PS50931">
    <property type="entry name" value="HTH_LYSR"/>
    <property type="match status" value="1"/>
</dbReference>
<feature type="domain" description="HTH lysR-type" evidence="5">
    <location>
        <begin position="13"/>
        <end position="63"/>
    </location>
</feature>
<dbReference type="InterPro" id="IPR058163">
    <property type="entry name" value="LysR-type_TF_proteobact-type"/>
</dbReference>
<comment type="similarity">
    <text evidence="1">Belongs to the LysR transcriptional regulatory family.</text>
</comment>
<keyword evidence="4" id="KW-0804">Transcription</keyword>
<evidence type="ECO:0000259" key="5">
    <source>
        <dbReference type="PROSITE" id="PS50931"/>
    </source>
</evidence>
<evidence type="ECO:0000313" key="6">
    <source>
        <dbReference type="EMBL" id="USV99965.1"/>
    </source>
</evidence>
<dbReference type="KEGG" id="ppeg:KUA23_23525"/>
<evidence type="ECO:0000256" key="1">
    <source>
        <dbReference type="ARBA" id="ARBA00009437"/>
    </source>
</evidence>
<gene>
    <name evidence="6" type="ORF">KUA23_23525</name>
</gene>
<evidence type="ECO:0000256" key="4">
    <source>
        <dbReference type="ARBA" id="ARBA00023163"/>
    </source>
</evidence>
<dbReference type="AlphaFoldDB" id="A0ABD7TE92"/>
<sequence length="312" mass="34103">MSFDPGLAGGMGVLAAVVDSGSFARAADSLDMTPSGVSRAISRLEKRLGIRLFDRTTRSVQLTDEGRRFYQEIAPLLAGLEEAANAAADSALTVRGRLRVNIDPYFSRLVLGPVLGDFMRQYPHLQLDLHTRDQLGDLVADGFDLAIRFGIPQSSSLIARKLMEVRVLTLASPAYLAHYGRPNTPQALETGHMCLDFRDSQTGRPFAWEFHRPGEQMTVRTDGRLVVNDASTLYSVCEHGHAVAQMLDLGLAPALNSGALVELFPDWPDERFPLYAYYPSRHLPAAKVRAFLDFVASLTPLPAPTGPVRGVA</sequence>
<organism evidence="6 7">
    <name type="scientific">Pseudomonas pergaminensis</name>
    <dbReference type="NCBI Taxonomy" id="2853159"/>
    <lineage>
        <taxon>Bacteria</taxon>
        <taxon>Pseudomonadati</taxon>
        <taxon>Pseudomonadota</taxon>
        <taxon>Gammaproteobacteria</taxon>
        <taxon>Pseudomonadales</taxon>
        <taxon>Pseudomonadaceae</taxon>
        <taxon>Pseudomonas</taxon>
    </lineage>
</organism>
<dbReference type="InterPro" id="IPR000847">
    <property type="entry name" value="LysR_HTH_N"/>
</dbReference>
<evidence type="ECO:0000256" key="2">
    <source>
        <dbReference type="ARBA" id="ARBA00023015"/>
    </source>
</evidence>
<dbReference type="FunFam" id="1.10.10.10:FF:000001">
    <property type="entry name" value="LysR family transcriptional regulator"/>
    <property type="match status" value="1"/>
</dbReference>
<dbReference type="SUPFAM" id="SSF46785">
    <property type="entry name" value="Winged helix' DNA-binding domain"/>
    <property type="match status" value="1"/>
</dbReference>
<evidence type="ECO:0000313" key="7">
    <source>
        <dbReference type="Proteomes" id="UP001056907"/>
    </source>
</evidence>
<dbReference type="PANTHER" id="PTHR30537:SF5">
    <property type="entry name" value="HTH-TYPE TRANSCRIPTIONAL ACTIVATOR TTDR-RELATED"/>
    <property type="match status" value="1"/>
</dbReference>
<protein>
    <submittedName>
        <fullName evidence="6">LysR family transcriptional regulator</fullName>
    </submittedName>
</protein>
<dbReference type="InterPro" id="IPR036388">
    <property type="entry name" value="WH-like_DNA-bd_sf"/>
</dbReference>
<dbReference type="InterPro" id="IPR005119">
    <property type="entry name" value="LysR_subst-bd"/>
</dbReference>
<evidence type="ECO:0000256" key="3">
    <source>
        <dbReference type="ARBA" id="ARBA00023125"/>
    </source>
</evidence>
<dbReference type="EMBL" id="CP078013">
    <property type="protein sequence ID" value="USV99965.1"/>
    <property type="molecule type" value="Genomic_DNA"/>
</dbReference>
<dbReference type="PANTHER" id="PTHR30537">
    <property type="entry name" value="HTH-TYPE TRANSCRIPTIONAL REGULATOR"/>
    <property type="match status" value="1"/>
</dbReference>
<dbReference type="InterPro" id="IPR036390">
    <property type="entry name" value="WH_DNA-bd_sf"/>
</dbReference>
<dbReference type="CDD" id="cd08422">
    <property type="entry name" value="PBP2_CrgA_like"/>
    <property type="match status" value="1"/>
</dbReference>
<name>A0ABD7TE92_9PSED</name>
<proteinExistence type="inferred from homology"/>
<dbReference type="GO" id="GO:0003677">
    <property type="term" value="F:DNA binding"/>
    <property type="evidence" value="ECO:0007669"/>
    <property type="project" value="UniProtKB-KW"/>
</dbReference>
<dbReference type="SUPFAM" id="SSF53850">
    <property type="entry name" value="Periplasmic binding protein-like II"/>
    <property type="match status" value="1"/>
</dbReference>
<accession>A0ABD7TE92</accession>
<dbReference type="Proteomes" id="UP001056907">
    <property type="component" value="Chromosome"/>
</dbReference>
<reference evidence="6" key="2">
    <citation type="submission" date="2024-04" db="EMBL/GenBank/DDBJ databases">
        <authorList>
            <person name="Diaz M."/>
            <person name="Bach T."/>
            <person name="Gonzalez Anta G."/>
            <person name="Agaras B."/>
            <person name="Wibberg D."/>
            <person name="Noguera F."/>
            <person name="Canciani W."/>
            <person name="Ybarra T."/>
            <person name="Nunez M.L."/>
            <person name="Valverde C."/>
        </authorList>
    </citation>
    <scope>NUCLEOTIDE SEQUENCE</scope>
    <source>
        <strain evidence="6">1008</strain>
    </source>
</reference>
<dbReference type="Pfam" id="PF00126">
    <property type="entry name" value="HTH_1"/>
    <property type="match status" value="1"/>
</dbReference>
<dbReference type="Pfam" id="PF03466">
    <property type="entry name" value="LysR_substrate"/>
    <property type="match status" value="1"/>
</dbReference>
<keyword evidence="3" id="KW-0238">DNA-binding</keyword>
<reference evidence="6" key="1">
    <citation type="journal article" date="2022" name="Front. Plant Sci.">
        <title>Agronomic efficiency and genome mining analysis of the wheat-biostimulant rhizospheric bacterium Pseudomonas pergaminensis sp. nov. strain 1008T.</title>
        <authorList>
            <person name="Diaz M."/>
            <person name="Bach T."/>
            <person name="Gonzalez Anta G."/>
            <person name="Agaras B."/>
            <person name="Wibberg D."/>
            <person name="Noguera F."/>
            <person name="Canciani W."/>
            <person name="Valverde C."/>
        </authorList>
    </citation>
    <scope>NUCLEOTIDE SEQUENCE</scope>
    <source>
        <strain evidence="6">1008</strain>
    </source>
</reference>
<dbReference type="Gene3D" id="1.10.10.10">
    <property type="entry name" value="Winged helix-like DNA-binding domain superfamily/Winged helix DNA-binding domain"/>
    <property type="match status" value="1"/>
</dbReference>
<keyword evidence="2" id="KW-0805">Transcription regulation</keyword>
<dbReference type="RefSeq" id="WP_252992941.1">
    <property type="nucleotide sequence ID" value="NZ_CP078013.2"/>
</dbReference>
<dbReference type="PRINTS" id="PR00039">
    <property type="entry name" value="HTHLYSR"/>
</dbReference>
<dbReference type="Gene3D" id="3.40.190.290">
    <property type="match status" value="1"/>
</dbReference>